<protein>
    <submittedName>
        <fullName evidence="2">Uncharacterized protein</fullName>
    </submittedName>
</protein>
<evidence type="ECO:0000313" key="3">
    <source>
        <dbReference type="Proteomes" id="UP000187406"/>
    </source>
</evidence>
<evidence type="ECO:0000313" key="2">
    <source>
        <dbReference type="EMBL" id="GAV73605.1"/>
    </source>
</evidence>
<dbReference type="PANTHER" id="PTHR33181">
    <property type="entry name" value="OS01G0778500 PROTEIN"/>
    <property type="match status" value="1"/>
</dbReference>
<dbReference type="PANTHER" id="PTHR33181:SF15">
    <property type="entry name" value="PROTEIN FAR1-RELATED SEQUENCE"/>
    <property type="match status" value="1"/>
</dbReference>
<name>A0A1Q3C001_CEPFO</name>
<reference evidence="2" key="2">
    <citation type="journal article" date="2017" name="Nat. Ecol. Evol.">
        <title>Genome of the pitcher plant Cephalotus reveals genetic changes associated with carnivory.</title>
        <authorList>
            <person name="Fukushima K."/>
            <person name="Fang X."/>
            <person name="Alvarez-Ponce D."/>
            <person name="Cai H."/>
            <person name="Carretero-Paulet L."/>
            <person name="Chen C."/>
            <person name="Chang T."/>
            <person name="Farr K.M."/>
            <person name="Fujita T."/>
            <person name="Hiwatashi Y."/>
            <person name="Hoshi Y."/>
            <person name="Imai T."/>
            <person name="Kasahara M."/>
            <person name="Librado P."/>
            <person name="Mao L."/>
            <person name="Mori H."/>
            <person name="Nishiyama T."/>
            <person name="Nozawa M."/>
            <person name="Palfalvi G."/>
            <person name="Pollard S.T."/>
            <person name="Rozas J."/>
            <person name="Sanchez-Gracia A."/>
            <person name="Sankoff D."/>
            <person name="Shibata T.F."/>
            <person name="Shigenobu S."/>
            <person name="Sumikawa N."/>
            <person name="Uzawa T."/>
            <person name="Xie M."/>
            <person name="Zheng C."/>
            <person name="Pollock D.D."/>
            <person name="Albert V.A."/>
            <person name="Li S."/>
            <person name="Hasebe M."/>
        </authorList>
    </citation>
    <scope>NUCLEOTIDE SEQUENCE</scope>
    <source>
        <strain evidence="2">St1</strain>
    </source>
</reference>
<comment type="caution">
    <text evidence="2">The sequence shown here is derived from an EMBL/GenBank/DDBJ whole genome shotgun (WGS) entry which is preliminary data.</text>
</comment>
<keyword evidence="3" id="KW-1185">Reference proteome</keyword>
<reference evidence="3" key="1">
    <citation type="submission" date="2016-04" db="EMBL/GenBank/DDBJ databases">
        <title>Cephalotus genome sequencing.</title>
        <authorList>
            <person name="Fukushima K."/>
            <person name="Hasebe M."/>
            <person name="Fang X."/>
        </authorList>
    </citation>
    <scope>NUCLEOTIDE SEQUENCE [LARGE SCALE GENOMIC DNA]</scope>
    <source>
        <strain evidence="3">cv. St1</strain>
    </source>
</reference>
<dbReference type="Proteomes" id="UP000187406">
    <property type="component" value="Unassembled WGS sequence"/>
</dbReference>
<dbReference type="EMBL" id="BDDD01001118">
    <property type="protein sequence ID" value="GAV73605.1"/>
    <property type="molecule type" value="Genomic_DNA"/>
</dbReference>
<dbReference type="EMBL" id="BDDD01001118">
    <property type="protein sequence ID" value="GAV73602.1"/>
    <property type="molecule type" value="Genomic_DNA"/>
</dbReference>
<dbReference type="AlphaFoldDB" id="A0A1Q3C001"/>
<feature type="non-terminal residue" evidence="2">
    <location>
        <position position="69"/>
    </location>
</feature>
<dbReference type="OrthoDB" id="1620383at2759"/>
<sequence length="69" mass="8242">MERWMSWQCFKQSFIYPTKSLLLKIISRLRNKKKGNSDGLKSLHKDMESYGEYTDIQVMWEMIHSSSPP</sequence>
<gene>
    <name evidence="1" type="ORF">CFOL_v3_17086</name>
    <name evidence="2" type="ORF">CFOL_v3_17089</name>
</gene>
<proteinExistence type="predicted"/>
<dbReference type="InParanoid" id="A0A1Q3C001"/>
<accession>A0A1Q3C001</accession>
<organism evidence="2 3">
    <name type="scientific">Cephalotus follicularis</name>
    <name type="common">Albany pitcher plant</name>
    <dbReference type="NCBI Taxonomy" id="3775"/>
    <lineage>
        <taxon>Eukaryota</taxon>
        <taxon>Viridiplantae</taxon>
        <taxon>Streptophyta</taxon>
        <taxon>Embryophyta</taxon>
        <taxon>Tracheophyta</taxon>
        <taxon>Spermatophyta</taxon>
        <taxon>Magnoliopsida</taxon>
        <taxon>eudicotyledons</taxon>
        <taxon>Gunneridae</taxon>
        <taxon>Pentapetalae</taxon>
        <taxon>rosids</taxon>
        <taxon>fabids</taxon>
        <taxon>Oxalidales</taxon>
        <taxon>Cephalotaceae</taxon>
        <taxon>Cephalotus</taxon>
    </lineage>
</organism>
<evidence type="ECO:0000313" key="1">
    <source>
        <dbReference type="EMBL" id="GAV73602.1"/>
    </source>
</evidence>